<keyword evidence="3" id="KW-1185">Reference proteome</keyword>
<sequence>MDTQLTQWQRVPEVVGFRTVGPCLPMREGQDIPDMTTRPYVLSSPNSVPKPIMTRARA</sequence>
<dbReference type="Proteomes" id="UP001500503">
    <property type="component" value="Unassembled WGS sequence"/>
</dbReference>
<feature type="region of interest" description="Disordered" evidence="1">
    <location>
        <begin position="25"/>
        <end position="58"/>
    </location>
</feature>
<evidence type="ECO:0000313" key="3">
    <source>
        <dbReference type="Proteomes" id="UP001500503"/>
    </source>
</evidence>
<reference evidence="3" key="1">
    <citation type="journal article" date="2019" name="Int. J. Syst. Evol. Microbiol.">
        <title>The Global Catalogue of Microorganisms (GCM) 10K type strain sequencing project: providing services to taxonomists for standard genome sequencing and annotation.</title>
        <authorList>
            <consortium name="The Broad Institute Genomics Platform"/>
            <consortium name="The Broad Institute Genome Sequencing Center for Infectious Disease"/>
            <person name="Wu L."/>
            <person name="Ma J."/>
        </authorList>
    </citation>
    <scope>NUCLEOTIDE SEQUENCE [LARGE SCALE GENOMIC DNA]</scope>
    <source>
        <strain evidence="3">JCM 17933</strain>
    </source>
</reference>
<gene>
    <name evidence="2" type="ORF">GCM10023191_007820</name>
</gene>
<evidence type="ECO:0000256" key="1">
    <source>
        <dbReference type="SAM" id="MobiDB-lite"/>
    </source>
</evidence>
<accession>A0ABP8PB41</accession>
<protein>
    <submittedName>
        <fullName evidence="2">Uncharacterized protein</fullName>
    </submittedName>
</protein>
<proteinExistence type="predicted"/>
<comment type="caution">
    <text evidence="2">The sequence shown here is derived from an EMBL/GenBank/DDBJ whole genome shotgun (WGS) entry which is preliminary data.</text>
</comment>
<organism evidence="2 3">
    <name type="scientific">Actinoallomurus oryzae</name>
    <dbReference type="NCBI Taxonomy" id="502180"/>
    <lineage>
        <taxon>Bacteria</taxon>
        <taxon>Bacillati</taxon>
        <taxon>Actinomycetota</taxon>
        <taxon>Actinomycetes</taxon>
        <taxon>Streptosporangiales</taxon>
        <taxon>Thermomonosporaceae</taxon>
        <taxon>Actinoallomurus</taxon>
    </lineage>
</organism>
<name>A0ABP8PB41_9ACTN</name>
<evidence type="ECO:0000313" key="2">
    <source>
        <dbReference type="EMBL" id="GAA4484540.1"/>
    </source>
</evidence>
<dbReference type="EMBL" id="BAABHF010000009">
    <property type="protein sequence ID" value="GAA4484540.1"/>
    <property type="molecule type" value="Genomic_DNA"/>
</dbReference>